<dbReference type="Pfam" id="PF03886">
    <property type="entry name" value="ABC_trans_aux"/>
    <property type="match status" value="1"/>
</dbReference>
<gene>
    <name evidence="3" type="ORF">GCM10010923_18900</name>
</gene>
<dbReference type="PROSITE" id="PS51257">
    <property type="entry name" value="PROKAR_LIPOPROTEIN"/>
    <property type="match status" value="1"/>
</dbReference>
<evidence type="ECO:0000313" key="3">
    <source>
        <dbReference type="EMBL" id="GGA08851.1"/>
    </source>
</evidence>
<evidence type="ECO:0000313" key="4">
    <source>
        <dbReference type="Proteomes" id="UP000603317"/>
    </source>
</evidence>
<sequence length="195" mass="20862">MRIPLIRLAPLAALLALSGCISFGEDPPPTLFNLTPATPESQTEITGSVENALIVEEPSTSQRLAVTRVPVQVDASNVAYLQDAMWVERPTRLMQALIAETVRARSGRVVFEGDDTDASGGTLLSGRLLEMGYDARDGSVIVRFDALLHREGQQTVARRFESRIPGIAPEANAVGPALNRAANDVAGQIADWISG</sequence>
<evidence type="ECO:0000256" key="1">
    <source>
        <dbReference type="SAM" id="SignalP"/>
    </source>
</evidence>
<dbReference type="InterPro" id="IPR005586">
    <property type="entry name" value="ABC_trans_aux"/>
</dbReference>
<keyword evidence="1" id="KW-0732">Signal</keyword>
<dbReference type="EMBL" id="BMID01000001">
    <property type="protein sequence ID" value="GGA08851.1"/>
    <property type="molecule type" value="Genomic_DNA"/>
</dbReference>
<dbReference type="SUPFAM" id="SSF159594">
    <property type="entry name" value="XCC0632-like"/>
    <property type="match status" value="1"/>
</dbReference>
<reference evidence="4" key="1">
    <citation type="journal article" date="2019" name="Int. J. Syst. Evol. Microbiol.">
        <title>The Global Catalogue of Microorganisms (GCM) 10K type strain sequencing project: providing services to taxonomists for standard genome sequencing and annotation.</title>
        <authorList>
            <consortium name="The Broad Institute Genomics Platform"/>
            <consortium name="The Broad Institute Genome Sequencing Center for Infectious Disease"/>
            <person name="Wu L."/>
            <person name="Ma J."/>
        </authorList>
    </citation>
    <scope>NUCLEOTIDE SEQUENCE [LARGE SCALE GENOMIC DNA]</scope>
    <source>
        <strain evidence="4">CGMCC 1.15297</strain>
    </source>
</reference>
<protein>
    <recommendedName>
        <fullName evidence="2">ABC-type transport auxiliary lipoprotein component domain-containing protein</fullName>
    </recommendedName>
</protein>
<dbReference type="RefSeq" id="WP_188642461.1">
    <property type="nucleotide sequence ID" value="NZ_BMID01000001.1"/>
</dbReference>
<accession>A0ABQ1FEN3</accession>
<organism evidence="3 4">
    <name type="scientific">Blastomonas marina</name>
    <dbReference type="NCBI Taxonomy" id="1867408"/>
    <lineage>
        <taxon>Bacteria</taxon>
        <taxon>Pseudomonadati</taxon>
        <taxon>Pseudomonadota</taxon>
        <taxon>Alphaproteobacteria</taxon>
        <taxon>Sphingomonadales</taxon>
        <taxon>Sphingomonadaceae</taxon>
        <taxon>Blastomonas</taxon>
    </lineage>
</organism>
<name>A0ABQ1FEN3_9SPHN</name>
<feature type="chain" id="PRO_5045236051" description="ABC-type transport auxiliary lipoprotein component domain-containing protein" evidence="1">
    <location>
        <begin position="25"/>
        <end position="195"/>
    </location>
</feature>
<feature type="signal peptide" evidence="1">
    <location>
        <begin position="1"/>
        <end position="24"/>
    </location>
</feature>
<comment type="caution">
    <text evidence="3">The sequence shown here is derived from an EMBL/GenBank/DDBJ whole genome shotgun (WGS) entry which is preliminary data.</text>
</comment>
<proteinExistence type="predicted"/>
<feature type="domain" description="ABC-type transport auxiliary lipoprotein component" evidence="2">
    <location>
        <begin position="33"/>
        <end position="190"/>
    </location>
</feature>
<keyword evidence="4" id="KW-1185">Reference proteome</keyword>
<dbReference type="Proteomes" id="UP000603317">
    <property type="component" value="Unassembled WGS sequence"/>
</dbReference>
<dbReference type="Gene3D" id="3.40.50.10610">
    <property type="entry name" value="ABC-type transport auxiliary lipoprotein component"/>
    <property type="match status" value="1"/>
</dbReference>
<evidence type="ECO:0000259" key="2">
    <source>
        <dbReference type="Pfam" id="PF03886"/>
    </source>
</evidence>